<dbReference type="InterPro" id="IPR045229">
    <property type="entry name" value="TPP_enz"/>
</dbReference>
<dbReference type="GO" id="GO:0030976">
    <property type="term" value="F:thiamine pyrophosphate binding"/>
    <property type="evidence" value="ECO:0007669"/>
    <property type="project" value="UniProtKB-UniRule"/>
</dbReference>
<dbReference type="CDD" id="cd07035">
    <property type="entry name" value="TPP_PYR_POX_like"/>
    <property type="match status" value="1"/>
</dbReference>
<dbReference type="STRING" id="1174501.SAMN05216192_10535"/>
<comment type="function">
    <text evidence="7">Involved in the cleavage of the C1-C2 bond of 3D-(3,5/4)-trihydroxycyclohexane-1,2-dione (THcHDO) to yield 5-deoxy-glucuronate (5DG).</text>
</comment>
<dbReference type="InterPro" id="IPR023757">
    <property type="entry name" value="THcHDO_hydrolase_firmi"/>
</dbReference>
<dbReference type="SUPFAM" id="SSF52467">
    <property type="entry name" value="DHS-like NAD/FAD-binding domain"/>
    <property type="match status" value="1"/>
</dbReference>
<dbReference type="CDD" id="cd02003">
    <property type="entry name" value="TPP_IolD"/>
    <property type="match status" value="1"/>
</dbReference>
<feature type="binding site" evidence="7">
    <location>
        <position position="505"/>
    </location>
    <ligand>
        <name>Mg(2+)</name>
        <dbReference type="ChEBI" id="CHEBI:18420"/>
    </ligand>
</feature>
<comment type="catalytic activity">
    <reaction evidence="7">
        <text>3D-3,5/4-trihydroxycyclohexane-1,2-dione + H2O = 5-deoxy-D-glucuronate + H(+)</text>
        <dbReference type="Rhea" id="RHEA:25836"/>
        <dbReference type="ChEBI" id="CHEBI:15377"/>
        <dbReference type="ChEBI" id="CHEBI:15378"/>
        <dbReference type="ChEBI" id="CHEBI:28446"/>
        <dbReference type="ChEBI" id="CHEBI:58852"/>
        <dbReference type="EC" id="3.7.1.22"/>
    </reaction>
</comment>
<feature type="binding site" evidence="7">
    <location>
        <position position="532"/>
    </location>
    <ligand>
        <name>Mg(2+)</name>
        <dbReference type="ChEBI" id="CHEBI:18420"/>
    </ligand>
</feature>
<dbReference type="Pfam" id="PF02776">
    <property type="entry name" value="TPP_enzyme_N"/>
    <property type="match status" value="1"/>
</dbReference>
<dbReference type="InterPro" id="IPR029061">
    <property type="entry name" value="THDP-binding"/>
</dbReference>
<name>A0A1G8K4G4_9BACL</name>
<feature type="domain" description="Thiamine pyrophosphate enzyme TPP-binding" evidence="9">
    <location>
        <begin position="452"/>
        <end position="610"/>
    </location>
</feature>
<comment type="pathway">
    <text evidence="7">Polyol metabolism; myo-inositol degradation into acetyl-CoA; acetyl-CoA from myo-inositol: step 3/7.</text>
</comment>
<evidence type="ECO:0000256" key="6">
    <source>
        <dbReference type="ARBA" id="ARBA00023052"/>
    </source>
</evidence>
<dbReference type="RefSeq" id="WP_090713235.1">
    <property type="nucleotide sequence ID" value="NZ_CBCSKY010000002.1"/>
</dbReference>
<feature type="domain" description="Thiamine pyrophosphate enzyme central" evidence="8">
    <location>
        <begin position="219"/>
        <end position="353"/>
    </location>
</feature>
<dbReference type="HAMAP" id="MF_01669">
    <property type="entry name" value="IolD"/>
    <property type="match status" value="1"/>
</dbReference>
<dbReference type="GO" id="GO:0009097">
    <property type="term" value="P:isoleucine biosynthetic process"/>
    <property type="evidence" value="ECO:0007669"/>
    <property type="project" value="TreeGrafter"/>
</dbReference>
<dbReference type="PANTHER" id="PTHR18968">
    <property type="entry name" value="THIAMINE PYROPHOSPHATE ENZYMES"/>
    <property type="match status" value="1"/>
</dbReference>
<evidence type="ECO:0000256" key="7">
    <source>
        <dbReference type="HAMAP-Rule" id="MF_01669"/>
    </source>
</evidence>
<dbReference type="Gene3D" id="3.40.50.1220">
    <property type="entry name" value="TPP-binding domain"/>
    <property type="match status" value="1"/>
</dbReference>
<comment type="cofactor">
    <cofactor evidence="7">
        <name>Mg(2+)</name>
        <dbReference type="ChEBI" id="CHEBI:18420"/>
    </cofactor>
    <text evidence="7">Binds 1 Mg(2+) ion per subunit.</text>
</comment>
<dbReference type="EC" id="3.7.1.22" evidence="7"/>
<dbReference type="PROSITE" id="PS00187">
    <property type="entry name" value="TPP_ENZYMES"/>
    <property type="match status" value="1"/>
</dbReference>
<keyword evidence="6 7" id="KW-0786">Thiamine pyrophosphate</keyword>
<dbReference type="GO" id="GO:0102481">
    <property type="term" value="F:3D-(3,5/4)-trihydroxycyclohexane-1,2-dione hydrolase activity"/>
    <property type="evidence" value="ECO:0007669"/>
    <property type="project" value="UniProtKB-EC"/>
</dbReference>
<comment type="similarity">
    <text evidence="1 7">Belongs to the TPP enzyme family.</text>
</comment>
<dbReference type="InterPro" id="IPR011766">
    <property type="entry name" value="TPP_enzyme_TPP-bd"/>
</dbReference>
<comment type="cofactor">
    <cofactor evidence="7">
        <name>thiamine diphosphate</name>
        <dbReference type="ChEBI" id="CHEBI:58937"/>
    </cofactor>
    <text evidence="7">Binds 1 thiamine pyrophosphate per subunit.</text>
</comment>
<reference evidence="12" key="1">
    <citation type="submission" date="2016-10" db="EMBL/GenBank/DDBJ databases">
        <authorList>
            <person name="Varghese N."/>
            <person name="Submissions S."/>
        </authorList>
    </citation>
    <scope>NUCLEOTIDE SEQUENCE [LARGE SCALE GENOMIC DNA]</scope>
    <source>
        <strain evidence="12">CGMCC 1.11012</strain>
    </source>
</reference>
<feature type="binding site" evidence="7">
    <location>
        <position position="65"/>
    </location>
    <ligand>
        <name>thiamine diphosphate</name>
        <dbReference type="ChEBI" id="CHEBI:58937"/>
    </ligand>
</feature>
<dbReference type="Gene3D" id="3.40.50.970">
    <property type="match status" value="2"/>
</dbReference>
<feature type="region of interest" description="Thiamine pyrophosphate binding" evidence="7">
    <location>
        <begin position="454"/>
        <end position="534"/>
    </location>
</feature>
<evidence type="ECO:0000256" key="4">
    <source>
        <dbReference type="ARBA" id="ARBA00022842"/>
    </source>
</evidence>
<sequence length="655" mass="70449">MERIRLTTAQALVKFLNEQYVDFGSGPERFVEGVFTVFGHGNVLGLGQALQESPGELKVYQGRNEQGMVHAATAFAKQSRRRRIMACTASVGPGSANMLTAAATATANQIPVLLLPGDTFATRQPDPVLQQMEHTYNLSITVNDAFKAVSKYWDRICRPEQLMSALLNAMRVLTDQADTGAVTIALPQDVQGEAWDYPADFFRRRVHKIARRLPHPDEIEAAAELIAGKQRPLLVCGGGVRYSDAGAALRSFAEKFAIPFGETQAGKSAVASDFAYNLGGLGVTGNGCANALAAEADLVIGAGTRFTDFTTGSKSLFAHPGVEFVTLNASPYHAAKLDALAVVCDAAEGLKALSVALEERGYRSAYADEITEAKQAWAAERARLASIEYRAGDAAEAVQGDEPAPFVPEIAGHLDEKLPEYAEVLNTSLTQTQVLAIINELIPQDAIAIGAAGSLPGDMQRMWESSVPDTYHMEYGFSCMGYEIAGALGIKLAEPEREVYALVGDGSYQMMHSELVTSLQENKKINVLLLDNAGFGCINNLQMEQGLDSMATEFRRRGADGQLSGELMHIDYAASAAGYGVETFRAATAEQLRSALEAARKSEKSTLIDIKVLPKTMTHGYGAWWHVGVAEVSGKESVQAAYGQILSGLEKARSY</sequence>
<keyword evidence="3 7" id="KW-0378">Hydrolase</keyword>
<evidence type="ECO:0000259" key="9">
    <source>
        <dbReference type="Pfam" id="PF02775"/>
    </source>
</evidence>
<dbReference type="OrthoDB" id="4494979at2"/>
<dbReference type="PANTHER" id="PTHR18968:SF9">
    <property type="entry name" value="3D-(3,5_4)-TRIHYDROXYCYCLOHEXANE-1,2-DIONE HYDROLASE"/>
    <property type="match status" value="1"/>
</dbReference>
<dbReference type="Proteomes" id="UP000199050">
    <property type="component" value="Unassembled WGS sequence"/>
</dbReference>
<feature type="domain" description="Thiamine pyrophosphate enzyme N-terminal TPP-binding" evidence="10">
    <location>
        <begin position="31"/>
        <end position="131"/>
    </location>
</feature>
<evidence type="ECO:0000256" key="3">
    <source>
        <dbReference type="ARBA" id="ARBA00022801"/>
    </source>
</evidence>
<dbReference type="Pfam" id="PF00205">
    <property type="entry name" value="TPP_enzyme_M"/>
    <property type="match status" value="1"/>
</dbReference>
<dbReference type="AlphaFoldDB" id="A0A1G8K4G4"/>
<gene>
    <name evidence="7" type="primary">iolD</name>
    <name evidence="11" type="ORF">SAMN05216192_10535</name>
</gene>
<dbReference type="Pfam" id="PF02775">
    <property type="entry name" value="TPP_enzyme_C"/>
    <property type="match status" value="1"/>
</dbReference>
<evidence type="ECO:0000313" key="11">
    <source>
        <dbReference type="EMBL" id="SDI38355.1"/>
    </source>
</evidence>
<evidence type="ECO:0000256" key="2">
    <source>
        <dbReference type="ARBA" id="ARBA00022723"/>
    </source>
</evidence>
<keyword evidence="12" id="KW-1185">Reference proteome</keyword>
<evidence type="ECO:0000313" key="12">
    <source>
        <dbReference type="Proteomes" id="UP000199050"/>
    </source>
</evidence>
<accession>A0A1G8K4G4</accession>
<dbReference type="NCBIfam" id="TIGR04377">
    <property type="entry name" value="myo_inos_iolD"/>
    <property type="match status" value="1"/>
</dbReference>
<keyword evidence="5 7" id="KW-0520">NAD</keyword>
<evidence type="ECO:0000256" key="1">
    <source>
        <dbReference type="ARBA" id="ARBA00007812"/>
    </source>
</evidence>
<keyword evidence="2 7" id="KW-0479">Metal-binding</keyword>
<dbReference type="EMBL" id="FNDX01000005">
    <property type="protein sequence ID" value="SDI38355.1"/>
    <property type="molecule type" value="Genomic_DNA"/>
</dbReference>
<dbReference type="InterPro" id="IPR029035">
    <property type="entry name" value="DHS-like_NAD/FAD-binding_dom"/>
</dbReference>
<protein>
    <recommendedName>
        <fullName evidence="7">3D-(3,5/4)-trihydroxycyclohexane-1,2-dione hydrolase</fullName>
        <shortName evidence="7">THcHDO hydrolase</shortName>
        <ecNumber evidence="7">3.7.1.22</ecNumber>
    </recommendedName>
</protein>
<dbReference type="InterPro" id="IPR000399">
    <property type="entry name" value="TPP-bd_CS"/>
</dbReference>
<organism evidence="11 12">
    <name type="scientific">Paenibacillus typhae</name>
    <dbReference type="NCBI Taxonomy" id="1174501"/>
    <lineage>
        <taxon>Bacteria</taxon>
        <taxon>Bacillati</taxon>
        <taxon>Bacillota</taxon>
        <taxon>Bacilli</taxon>
        <taxon>Bacillales</taxon>
        <taxon>Paenibacillaceae</taxon>
        <taxon>Paenibacillus</taxon>
    </lineage>
</organism>
<dbReference type="InterPro" id="IPR012001">
    <property type="entry name" value="Thiamin_PyroP_enz_TPP-bd_dom"/>
</dbReference>
<evidence type="ECO:0000259" key="8">
    <source>
        <dbReference type="Pfam" id="PF00205"/>
    </source>
</evidence>
<dbReference type="GO" id="GO:0005948">
    <property type="term" value="C:acetolactate synthase complex"/>
    <property type="evidence" value="ECO:0007669"/>
    <property type="project" value="TreeGrafter"/>
</dbReference>
<evidence type="ECO:0000259" key="10">
    <source>
        <dbReference type="Pfam" id="PF02776"/>
    </source>
</evidence>
<dbReference type="UniPathway" id="UPA00076">
    <property type="reaction ID" value="UER00145"/>
</dbReference>
<dbReference type="InterPro" id="IPR012000">
    <property type="entry name" value="Thiamin_PyroP_enz_cen_dom"/>
</dbReference>
<dbReference type="SUPFAM" id="SSF52518">
    <property type="entry name" value="Thiamin diphosphate-binding fold (THDP-binding)"/>
    <property type="match status" value="2"/>
</dbReference>
<dbReference type="GO" id="GO:0019310">
    <property type="term" value="P:inositol catabolic process"/>
    <property type="evidence" value="ECO:0007669"/>
    <property type="project" value="UniProtKB-UniRule"/>
</dbReference>
<evidence type="ECO:0000256" key="5">
    <source>
        <dbReference type="ARBA" id="ARBA00023027"/>
    </source>
</evidence>
<proteinExistence type="inferred from homology"/>
<dbReference type="InterPro" id="IPR030817">
    <property type="entry name" value="Myo_inos_IolD"/>
</dbReference>
<dbReference type="GO" id="GO:0009099">
    <property type="term" value="P:L-valine biosynthetic process"/>
    <property type="evidence" value="ECO:0007669"/>
    <property type="project" value="TreeGrafter"/>
</dbReference>
<dbReference type="GO" id="GO:0000287">
    <property type="term" value="F:magnesium ion binding"/>
    <property type="evidence" value="ECO:0007669"/>
    <property type="project" value="UniProtKB-UniRule"/>
</dbReference>
<dbReference type="GO" id="GO:0050660">
    <property type="term" value="F:flavin adenine dinucleotide binding"/>
    <property type="evidence" value="ECO:0007669"/>
    <property type="project" value="TreeGrafter"/>
</dbReference>
<keyword evidence="4 7" id="KW-0460">Magnesium</keyword>
<dbReference type="GO" id="GO:0003984">
    <property type="term" value="F:acetolactate synthase activity"/>
    <property type="evidence" value="ECO:0007669"/>
    <property type="project" value="TreeGrafter"/>
</dbReference>